<dbReference type="PANTHER" id="PTHR43298:SF2">
    <property type="entry name" value="FMN_FAD EXPORTER YEEO-RELATED"/>
    <property type="match status" value="1"/>
</dbReference>
<dbReference type="RefSeq" id="WP_261920813.1">
    <property type="nucleotide sequence ID" value="NZ_CP022011.1"/>
</dbReference>
<keyword evidence="2" id="KW-0813">Transport</keyword>
<comment type="subcellular location">
    <subcellularLocation>
        <location evidence="1">Cell inner membrane</location>
        <topology evidence="1">Multi-pass membrane protein</topology>
    </subcellularLocation>
</comment>
<evidence type="ECO:0000256" key="1">
    <source>
        <dbReference type="ARBA" id="ARBA00004429"/>
    </source>
</evidence>
<keyword evidence="11" id="KW-1185">Reference proteome</keyword>
<keyword evidence="3" id="KW-0050">Antiport</keyword>
<dbReference type="CDD" id="cd13131">
    <property type="entry name" value="MATE_NorM_like"/>
    <property type="match status" value="1"/>
</dbReference>
<evidence type="ECO:0000256" key="6">
    <source>
        <dbReference type="ARBA" id="ARBA00022989"/>
    </source>
</evidence>
<evidence type="ECO:0000256" key="7">
    <source>
        <dbReference type="ARBA" id="ARBA00023065"/>
    </source>
</evidence>
<dbReference type="InterPro" id="IPR050222">
    <property type="entry name" value="MATE_MdtK"/>
</dbReference>
<evidence type="ECO:0000313" key="11">
    <source>
        <dbReference type="Proteomes" id="UP000955338"/>
    </source>
</evidence>
<evidence type="ECO:0000256" key="8">
    <source>
        <dbReference type="ARBA" id="ARBA00023136"/>
    </source>
</evidence>
<evidence type="ECO:0000256" key="9">
    <source>
        <dbReference type="ARBA" id="ARBA00031636"/>
    </source>
</evidence>
<dbReference type="EMBL" id="CP022011">
    <property type="protein sequence ID" value="QDJ14660.1"/>
    <property type="molecule type" value="Genomic_DNA"/>
</dbReference>
<evidence type="ECO:0000256" key="5">
    <source>
        <dbReference type="ARBA" id="ARBA00022692"/>
    </source>
</evidence>
<dbReference type="PIRSF" id="PIRSF006603">
    <property type="entry name" value="DinF"/>
    <property type="match status" value="1"/>
</dbReference>
<dbReference type="Proteomes" id="UP000955338">
    <property type="component" value="Chromosome"/>
</dbReference>
<evidence type="ECO:0000313" key="10">
    <source>
        <dbReference type="EMBL" id="QDJ14660.1"/>
    </source>
</evidence>
<keyword evidence="6" id="KW-1133">Transmembrane helix</keyword>
<accession>A0A8D4J060</accession>
<sequence length="461" mass="51158">MVLQSYKSQLIQLTRLAFPILIAQLAQNSMGLVDTIMAGQVSTDDMAAISISASIWLPLILFGQGLLLALPPTISYLNGSGKRHLIAHQIHQGMWIAFFISIPVMLISYYSEVIINTMKMDQHLADISINYLKAMAFGAFPYLLMITFRGLNDGIAKTMPAMIIAFIMLLLNIPLNYIFIYGKFGLPAYGAVGCGISTTILSWVGLFLILIYCYKTPSQKDLNVFHHFFELPHKKTLKKLLRLGIPIALAICSEIFLFRIISILIARYGANEIASHQIGLNTSSFIYMLPVSIAMATTILVGQSLGQHKPEQAKQFTNTALVLGLSVTVITAILVFSFRYQIAEIFVKDPVVIKMAAVLLIFEVIYQFPDAVQAITGGALRGYKDIKPILWVTLFSYCLVGLPVGYILGMTNLIVPNMMAKGFWIGFVLSLSLVAIMLYFRLKKIQAIPAEKLLADLDKIR</sequence>
<reference evidence="10" key="1">
    <citation type="submission" date="2017-06" db="EMBL/GenBank/DDBJ databases">
        <title>Genome sequencing of pathogenic and non-pathogenic strains within Bisgaard taxon 40.</title>
        <authorList>
            <person name="Ladner J.T."/>
            <person name="Lovett S.P."/>
            <person name="Koroleva G."/>
            <person name="Lorch J.M."/>
        </authorList>
    </citation>
    <scope>NUCLEOTIDE SEQUENCE</scope>
    <source>
        <strain evidence="10">27576-1-I1</strain>
    </source>
</reference>
<keyword evidence="8" id="KW-0472">Membrane</keyword>
<dbReference type="GO" id="GO:0005886">
    <property type="term" value="C:plasma membrane"/>
    <property type="evidence" value="ECO:0007669"/>
    <property type="project" value="UniProtKB-SubCell"/>
</dbReference>
<proteinExistence type="predicted"/>
<protein>
    <recommendedName>
        <fullName evidence="9">Multidrug-efflux transporter</fullName>
    </recommendedName>
</protein>
<keyword evidence="5" id="KW-0812">Transmembrane</keyword>
<gene>
    <name evidence="10" type="ORF">CEP48_04130</name>
</gene>
<dbReference type="GO" id="GO:0042910">
    <property type="term" value="F:xenobiotic transmembrane transporter activity"/>
    <property type="evidence" value="ECO:0007669"/>
    <property type="project" value="InterPro"/>
</dbReference>
<dbReference type="InterPro" id="IPR002528">
    <property type="entry name" value="MATE_fam"/>
</dbReference>
<keyword evidence="7" id="KW-0406">Ion transport</keyword>
<evidence type="ECO:0000256" key="3">
    <source>
        <dbReference type="ARBA" id="ARBA00022449"/>
    </source>
</evidence>
<name>A0A8D4J060_9PAST</name>
<organism evidence="10 11">
    <name type="scientific">Mergibacter septicus</name>
    <dbReference type="NCBI Taxonomy" id="221402"/>
    <lineage>
        <taxon>Bacteria</taxon>
        <taxon>Pseudomonadati</taxon>
        <taxon>Pseudomonadota</taxon>
        <taxon>Gammaproteobacteria</taxon>
        <taxon>Pasteurellales</taxon>
        <taxon>Pasteurellaceae</taxon>
        <taxon>Mergibacter</taxon>
    </lineage>
</organism>
<dbReference type="GO" id="GO:0006811">
    <property type="term" value="P:monoatomic ion transport"/>
    <property type="evidence" value="ECO:0007669"/>
    <property type="project" value="UniProtKB-KW"/>
</dbReference>
<keyword evidence="4" id="KW-1003">Cell membrane</keyword>
<evidence type="ECO:0000256" key="2">
    <source>
        <dbReference type="ARBA" id="ARBA00022448"/>
    </source>
</evidence>
<dbReference type="NCBIfam" id="TIGR00797">
    <property type="entry name" value="matE"/>
    <property type="match status" value="1"/>
</dbReference>
<dbReference type="InterPro" id="IPR048279">
    <property type="entry name" value="MdtK-like"/>
</dbReference>
<dbReference type="GO" id="GO:0015297">
    <property type="term" value="F:antiporter activity"/>
    <property type="evidence" value="ECO:0007669"/>
    <property type="project" value="UniProtKB-KW"/>
</dbReference>
<dbReference type="Pfam" id="PF01554">
    <property type="entry name" value="MatE"/>
    <property type="match status" value="2"/>
</dbReference>
<dbReference type="AlphaFoldDB" id="A0A8D4J060"/>
<evidence type="ECO:0000256" key="4">
    <source>
        <dbReference type="ARBA" id="ARBA00022475"/>
    </source>
</evidence>
<dbReference type="PANTHER" id="PTHR43298">
    <property type="entry name" value="MULTIDRUG RESISTANCE PROTEIN NORM-RELATED"/>
    <property type="match status" value="1"/>
</dbReference>